<evidence type="ECO:0000313" key="2">
    <source>
        <dbReference type="EMBL" id="MEX4008443.1"/>
    </source>
</evidence>
<name>A0ABV3WW77_9HYPH</name>
<keyword evidence="3" id="KW-1185">Reference proteome</keyword>
<feature type="region of interest" description="Disordered" evidence="1">
    <location>
        <begin position="34"/>
        <end position="84"/>
    </location>
</feature>
<dbReference type="Proteomes" id="UP001559025">
    <property type="component" value="Unassembled WGS sequence"/>
</dbReference>
<organism evidence="2 3">
    <name type="scientific">Neoaquamicrobium sediminum</name>
    <dbReference type="NCBI Taxonomy" id="1849104"/>
    <lineage>
        <taxon>Bacteria</taxon>
        <taxon>Pseudomonadati</taxon>
        <taxon>Pseudomonadota</taxon>
        <taxon>Alphaproteobacteria</taxon>
        <taxon>Hyphomicrobiales</taxon>
        <taxon>Phyllobacteriaceae</taxon>
        <taxon>Neoaquamicrobium</taxon>
    </lineage>
</organism>
<proteinExistence type="predicted"/>
<evidence type="ECO:0000313" key="3">
    <source>
        <dbReference type="Proteomes" id="UP001559025"/>
    </source>
</evidence>
<reference evidence="2 3" key="1">
    <citation type="submission" date="2024-01" db="EMBL/GenBank/DDBJ databases">
        <title>New evidence supports the origin of RcGTA from prophage.</title>
        <authorList>
            <person name="Xu Y."/>
            <person name="Liu B."/>
            <person name="Chen F."/>
        </authorList>
    </citation>
    <scope>NUCLEOTIDE SEQUENCE [LARGE SCALE GENOMIC DNA]</scope>
    <source>
        <strain evidence="2 3">CBW1107-2</strain>
    </source>
</reference>
<evidence type="ECO:0000256" key="1">
    <source>
        <dbReference type="SAM" id="MobiDB-lite"/>
    </source>
</evidence>
<accession>A0ABV3WW77</accession>
<gene>
    <name evidence="2" type="ORF">V1479_14105</name>
</gene>
<feature type="region of interest" description="Disordered" evidence="1">
    <location>
        <begin position="113"/>
        <end position="175"/>
    </location>
</feature>
<protein>
    <submittedName>
        <fullName evidence="2">Uncharacterized protein</fullName>
    </submittedName>
</protein>
<feature type="compositionally biased region" description="Basic and acidic residues" evidence="1">
    <location>
        <begin position="37"/>
        <end position="53"/>
    </location>
</feature>
<sequence length="175" mass="19265">MTNDVTRANARGLPIDRHALEDAIERLLRVLDALDGDPDREPEDEHGGDILDEPHDDDVFTGADSEYSMGWHDEGSQLNLSAGRDDLEAELGATEEIDQVRRLETIEAWLHPDGEPELGWTGHGRGCLPGEPTDDREGDDERDCDLAGGSTDLELDHGEYDGPGFIWGDNEDAHP</sequence>
<feature type="compositionally biased region" description="Acidic residues" evidence="1">
    <location>
        <begin position="132"/>
        <end position="143"/>
    </location>
</feature>
<comment type="caution">
    <text evidence="2">The sequence shown here is derived from an EMBL/GenBank/DDBJ whole genome shotgun (WGS) entry which is preliminary data.</text>
</comment>
<dbReference type="EMBL" id="JAZHFV010000004">
    <property type="protein sequence ID" value="MEX4008443.1"/>
    <property type="molecule type" value="Genomic_DNA"/>
</dbReference>
<dbReference type="RefSeq" id="WP_368803443.1">
    <property type="nucleotide sequence ID" value="NZ_JAZHFV010000004.1"/>
</dbReference>